<reference evidence="3" key="1">
    <citation type="submission" date="2021-01" db="EMBL/GenBank/DDBJ databases">
        <title>Whole genome shotgun sequence of Spirilliplanes yamanashiensis NBRC 15828.</title>
        <authorList>
            <person name="Komaki H."/>
            <person name="Tamura T."/>
        </authorList>
    </citation>
    <scope>NUCLEOTIDE SEQUENCE</scope>
    <source>
        <strain evidence="3">NBRC 15828</strain>
    </source>
</reference>
<dbReference type="Pfam" id="PF02441">
    <property type="entry name" value="Flavoprotein"/>
    <property type="match status" value="1"/>
</dbReference>
<dbReference type="EMBL" id="BOOY01000003">
    <property type="protein sequence ID" value="GIJ01177.1"/>
    <property type="molecule type" value="Genomic_DNA"/>
</dbReference>
<dbReference type="GO" id="GO:0071513">
    <property type="term" value="C:phosphopantothenoylcysteine decarboxylase complex"/>
    <property type="evidence" value="ECO:0007669"/>
    <property type="project" value="TreeGrafter"/>
</dbReference>
<name>A0A8J3Y472_9ACTN</name>
<gene>
    <name evidence="3" type="ORF">Sya03_05290</name>
</gene>
<evidence type="ECO:0000313" key="4">
    <source>
        <dbReference type="Proteomes" id="UP000652013"/>
    </source>
</evidence>
<evidence type="ECO:0000256" key="1">
    <source>
        <dbReference type="SAM" id="Phobius"/>
    </source>
</evidence>
<dbReference type="AlphaFoldDB" id="A0A8J3Y472"/>
<organism evidence="3 4">
    <name type="scientific">Spirilliplanes yamanashiensis</name>
    <dbReference type="NCBI Taxonomy" id="42233"/>
    <lineage>
        <taxon>Bacteria</taxon>
        <taxon>Bacillati</taxon>
        <taxon>Actinomycetota</taxon>
        <taxon>Actinomycetes</taxon>
        <taxon>Micromonosporales</taxon>
        <taxon>Micromonosporaceae</taxon>
        <taxon>Spirilliplanes</taxon>
    </lineage>
</organism>
<dbReference type="GO" id="GO:0004633">
    <property type="term" value="F:phosphopantothenoylcysteine decarboxylase activity"/>
    <property type="evidence" value="ECO:0007669"/>
    <property type="project" value="TreeGrafter"/>
</dbReference>
<accession>A0A8J3Y472</accession>
<keyword evidence="1" id="KW-1133">Transmembrane helix</keyword>
<keyword evidence="1" id="KW-0472">Membrane</keyword>
<dbReference type="RefSeq" id="WP_203936509.1">
    <property type="nucleotide sequence ID" value="NZ_BAAAGJ010000005.1"/>
</dbReference>
<dbReference type="InterPro" id="IPR036551">
    <property type="entry name" value="Flavin_trans-like"/>
</dbReference>
<dbReference type="PANTHER" id="PTHR14359">
    <property type="entry name" value="HOMO-OLIGOMERIC FLAVIN CONTAINING CYS DECARBOXYLASE FAMILY"/>
    <property type="match status" value="1"/>
</dbReference>
<keyword evidence="1" id="KW-0812">Transmembrane</keyword>
<protein>
    <submittedName>
        <fullName evidence="3">Phosphopantothenoylcysteine synthetase</fullName>
    </submittedName>
</protein>
<dbReference type="Gene3D" id="3.40.50.1950">
    <property type="entry name" value="Flavin prenyltransferase-like"/>
    <property type="match status" value="1"/>
</dbReference>
<dbReference type="PANTHER" id="PTHR14359:SF6">
    <property type="entry name" value="PHOSPHOPANTOTHENOYLCYSTEINE DECARBOXYLASE"/>
    <property type="match status" value="1"/>
</dbReference>
<comment type="caution">
    <text evidence="3">The sequence shown here is derived from an EMBL/GenBank/DDBJ whole genome shotgun (WGS) entry which is preliminary data.</text>
</comment>
<keyword evidence="4" id="KW-1185">Reference proteome</keyword>
<dbReference type="GO" id="GO:0015937">
    <property type="term" value="P:coenzyme A biosynthetic process"/>
    <property type="evidence" value="ECO:0007669"/>
    <property type="project" value="TreeGrafter"/>
</dbReference>
<dbReference type="Proteomes" id="UP000652013">
    <property type="component" value="Unassembled WGS sequence"/>
</dbReference>
<evidence type="ECO:0000259" key="2">
    <source>
        <dbReference type="Pfam" id="PF02441"/>
    </source>
</evidence>
<feature type="domain" description="Flavoprotein" evidence="2">
    <location>
        <begin position="13"/>
        <end position="145"/>
    </location>
</feature>
<sequence>MAEAPELGVRRLLLIGAGALNVAFLPFWVTWLRTAYPELETRIVLTRTARRFVSAEALAALSHGEVHTDEWPEGGGARHLEWERWADGMAVFPATLHLLGRLANGLGDSPALLALQCTTAPVVLAPALPPGGWESPAVRRHVALLKERPNVAIVPPRPGPSATTGRDDAWVPAPFPTALMFLERCRSGLQEP</sequence>
<dbReference type="SUPFAM" id="SSF52507">
    <property type="entry name" value="Homo-oligomeric flavin-containing Cys decarboxylases, HFCD"/>
    <property type="match status" value="1"/>
</dbReference>
<feature type="transmembrane region" description="Helical" evidence="1">
    <location>
        <begin position="12"/>
        <end position="32"/>
    </location>
</feature>
<dbReference type="InterPro" id="IPR003382">
    <property type="entry name" value="Flavoprotein"/>
</dbReference>
<evidence type="ECO:0000313" key="3">
    <source>
        <dbReference type="EMBL" id="GIJ01177.1"/>
    </source>
</evidence>
<dbReference type="GO" id="GO:0010181">
    <property type="term" value="F:FMN binding"/>
    <property type="evidence" value="ECO:0007669"/>
    <property type="project" value="TreeGrafter"/>
</dbReference>
<proteinExistence type="predicted"/>